<dbReference type="PANTHER" id="PTHR21192:SF2">
    <property type="entry name" value="NADH DEHYDROGENASE [UBIQUINONE] 1 ALPHA SUBCOMPLEX ASSEMBLY FACTOR 3"/>
    <property type="match status" value="1"/>
</dbReference>
<dbReference type="CDD" id="cd05560">
    <property type="entry name" value="Xcc1710_like"/>
    <property type="match status" value="1"/>
</dbReference>
<gene>
    <name evidence="1" type="ORF">ABB27_08500</name>
</gene>
<dbReference type="InterPro" id="IPR007523">
    <property type="entry name" value="NDUFAF3/AAMDC"/>
</dbReference>
<sequence length="126" mass="13641">MQLSRELPDYIYSLRQADGHQAKVNDRVLGRSFILSPNTLIEDWPVTSVAELSAEHLAPALEQNPALVILGTGERQIFPPAAVMAACLTRGIGIEVMNNASAARTFNVLAGENRRVVMAIILESAS</sequence>
<dbReference type="EMBL" id="LDJJ01000027">
    <property type="protein sequence ID" value="KRG67842.1"/>
    <property type="molecule type" value="Genomic_DNA"/>
</dbReference>
<dbReference type="RefSeq" id="WP_057628263.1">
    <property type="nucleotide sequence ID" value="NZ_LDJJ01000027.1"/>
</dbReference>
<evidence type="ECO:0000313" key="1">
    <source>
        <dbReference type="EMBL" id="KRG67842.1"/>
    </source>
</evidence>
<evidence type="ECO:0008006" key="3">
    <source>
        <dbReference type="Google" id="ProtNLM"/>
    </source>
</evidence>
<protein>
    <recommendedName>
        <fullName evidence="3">Xcc1710-like domain-containing protein</fullName>
    </recommendedName>
</protein>
<accession>A0A0R0CNB4</accession>
<dbReference type="PATRIC" id="fig|405446.3.peg.1146"/>
<organism evidence="1 2">
    <name type="scientific">Stenotrophomonas terrae</name>
    <dbReference type="NCBI Taxonomy" id="405446"/>
    <lineage>
        <taxon>Bacteria</taxon>
        <taxon>Pseudomonadati</taxon>
        <taxon>Pseudomonadota</taxon>
        <taxon>Gammaproteobacteria</taxon>
        <taxon>Lysobacterales</taxon>
        <taxon>Lysobacteraceae</taxon>
        <taxon>Stenotrophomonas</taxon>
    </lineage>
</organism>
<dbReference type="PANTHER" id="PTHR21192">
    <property type="entry name" value="NUCLEAR PROTEIN E3-3"/>
    <property type="match status" value="1"/>
</dbReference>
<dbReference type="Pfam" id="PF04430">
    <property type="entry name" value="DUF498"/>
    <property type="match status" value="1"/>
</dbReference>
<dbReference type="InterPro" id="IPR036748">
    <property type="entry name" value="MTH938-like_sf"/>
</dbReference>
<dbReference type="SUPFAM" id="SSF64076">
    <property type="entry name" value="MTH938-like"/>
    <property type="match status" value="1"/>
</dbReference>
<proteinExistence type="predicted"/>
<dbReference type="Gene3D" id="3.40.1230.10">
    <property type="entry name" value="MTH938-like"/>
    <property type="match status" value="1"/>
</dbReference>
<reference evidence="1 2" key="1">
    <citation type="submission" date="2015-05" db="EMBL/GenBank/DDBJ databases">
        <title>Genome sequencing and analysis of members of genus Stenotrophomonas.</title>
        <authorList>
            <person name="Patil P.P."/>
            <person name="Midha S."/>
            <person name="Patil P.B."/>
        </authorList>
    </citation>
    <scope>NUCLEOTIDE SEQUENCE [LARGE SCALE GENOMIC DNA]</scope>
    <source>
        <strain evidence="1 2">DSM 18941</strain>
    </source>
</reference>
<comment type="caution">
    <text evidence="1">The sequence shown here is derived from an EMBL/GenBank/DDBJ whole genome shotgun (WGS) entry which is preliminary data.</text>
</comment>
<dbReference type="AlphaFoldDB" id="A0A0R0CNB4"/>
<name>A0A0R0CNB4_9GAMM</name>
<dbReference type="Proteomes" id="UP000051863">
    <property type="component" value="Unassembled WGS sequence"/>
</dbReference>
<keyword evidence="2" id="KW-1185">Reference proteome</keyword>
<dbReference type="OrthoDB" id="9800373at2"/>
<evidence type="ECO:0000313" key="2">
    <source>
        <dbReference type="Proteomes" id="UP000051863"/>
    </source>
</evidence>